<dbReference type="PANTHER" id="PTHR22950">
    <property type="entry name" value="AMINO ACID TRANSPORTER"/>
    <property type="match status" value="1"/>
</dbReference>
<dbReference type="OrthoDB" id="1684102at2759"/>
<dbReference type="AlphaFoldDB" id="F0YJ29"/>
<evidence type="ECO:0000256" key="6">
    <source>
        <dbReference type="SAM" id="Phobius"/>
    </source>
</evidence>
<protein>
    <submittedName>
        <fullName evidence="8">Uncharacterized protein AOT11</fullName>
    </submittedName>
</protein>
<keyword evidence="3 6" id="KW-1133">Transmembrane helix</keyword>
<accession>F0YJ29</accession>
<name>F0YJ29_AURAN</name>
<dbReference type="Proteomes" id="UP000002729">
    <property type="component" value="Unassembled WGS sequence"/>
</dbReference>
<comment type="subcellular location">
    <subcellularLocation>
        <location evidence="1">Membrane</location>
        <topology evidence="1">Multi-pass membrane protein</topology>
    </subcellularLocation>
</comment>
<dbReference type="OMA" id="WSTSSEN"/>
<evidence type="ECO:0000256" key="4">
    <source>
        <dbReference type="ARBA" id="ARBA00023136"/>
    </source>
</evidence>
<feature type="transmembrane region" description="Helical" evidence="6">
    <location>
        <begin position="149"/>
        <end position="170"/>
    </location>
</feature>
<evidence type="ECO:0000259" key="7">
    <source>
        <dbReference type="Pfam" id="PF01490"/>
    </source>
</evidence>
<dbReference type="GO" id="GO:0016020">
    <property type="term" value="C:membrane"/>
    <property type="evidence" value="ECO:0007669"/>
    <property type="project" value="UniProtKB-SubCell"/>
</dbReference>
<proteinExistence type="predicted"/>
<dbReference type="PANTHER" id="PTHR22950:SF666">
    <property type="entry name" value="VACUOLAR AMINO ACID TRANSPORTER 4"/>
    <property type="match status" value="1"/>
</dbReference>
<feature type="transmembrane region" description="Helical" evidence="6">
    <location>
        <begin position="489"/>
        <end position="506"/>
    </location>
</feature>
<dbReference type="GO" id="GO:0015179">
    <property type="term" value="F:L-amino acid transmembrane transporter activity"/>
    <property type="evidence" value="ECO:0007669"/>
    <property type="project" value="TreeGrafter"/>
</dbReference>
<organism evidence="9">
    <name type="scientific">Aureococcus anophagefferens</name>
    <name type="common">Harmful bloom alga</name>
    <dbReference type="NCBI Taxonomy" id="44056"/>
    <lineage>
        <taxon>Eukaryota</taxon>
        <taxon>Sar</taxon>
        <taxon>Stramenopiles</taxon>
        <taxon>Ochrophyta</taxon>
        <taxon>Pelagophyceae</taxon>
        <taxon>Pelagomonadales</taxon>
        <taxon>Pelagomonadaceae</taxon>
        <taxon>Aureococcus</taxon>
    </lineage>
</organism>
<dbReference type="EMBL" id="GL833146">
    <property type="protein sequence ID" value="EGB04904.1"/>
    <property type="molecule type" value="Genomic_DNA"/>
</dbReference>
<keyword evidence="2 6" id="KW-0812">Transmembrane</keyword>
<evidence type="ECO:0000256" key="1">
    <source>
        <dbReference type="ARBA" id="ARBA00004141"/>
    </source>
</evidence>
<dbReference type="KEGG" id="aaf:AURANDRAFT_66860"/>
<sequence length="570" mass="61863">MDRNTYAFGDDAGNLAARAREIGLQHRAALLRESGDRHSYAAGMLGSTKLQLAVLASFDPDYDHDDEPRKPRRASANDAAGFRPLERVPSWLAEVEERRQQRSEHGSLESLRGGFTLNQAFLAVIKSAVGPAVLYMPKGFQEGGLCFSLGMLVLSFALFSLGATRLLEAWEGCRKSYAAMMGLAFGHKGVLVVRFTIVAQQCGICLTYFIFVATNLRELVMYACPSFAAPSLAQCCLLQVLAYAPLSCIRNMQNFALTNLVANALILYSLVVLAVYGTIEVVEHQPPLASLSLFNKQSFYLFVGTSAFVYEGSAALVVPLQEAVRKDLQPQFSTLYVRTCGMIIVTYIVFGALNWAAYGNWTETVLTVNLHPSPWKASVQLAYSLAVVFTFPLQLFPAIQILKSVGRKWKRARARCGSPRGYATVDNPLATTAPGGEPRPADEAPSRPRRPTMDAVPEIESSPESPDGPPRRGDGKPPRPRTTKLEGNVARFALVVALCLVAIVNVHSLDKLVALIGGLLGIPLAFIYPLAIHLKLVPDADDGVKLLNRCAITCGALLCLACTGVTVATW</sequence>
<feature type="transmembrane region" description="Helical" evidence="6">
    <location>
        <begin position="512"/>
        <end position="534"/>
    </location>
</feature>
<feature type="region of interest" description="Disordered" evidence="5">
    <location>
        <begin position="420"/>
        <end position="483"/>
    </location>
</feature>
<feature type="transmembrane region" description="Helical" evidence="6">
    <location>
        <begin position="256"/>
        <end position="279"/>
    </location>
</feature>
<feature type="transmembrane region" description="Helical" evidence="6">
    <location>
        <begin position="546"/>
        <end position="568"/>
    </location>
</feature>
<dbReference type="RefSeq" id="XP_009040460.1">
    <property type="nucleotide sequence ID" value="XM_009042212.1"/>
</dbReference>
<keyword evidence="4 6" id="KW-0472">Membrane</keyword>
<feature type="transmembrane region" description="Helical" evidence="6">
    <location>
        <begin position="299"/>
        <end position="320"/>
    </location>
</feature>
<dbReference type="InParanoid" id="F0YJ29"/>
<evidence type="ECO:0000313" key="9">
    <source>
        <dbReference type="Proteomes" id="UP000002729"/>
    </source>
</evidence>
<evidence type="ECO:0000256" key="3">
    <source>
        <dbReference type="ARBA" id="ARBA00022989"/>
    </source>
</evidence>
<dbReference type="InterPro" id="IPR013057">
    <property type="entry name" value="AA_transpt_TM"/>
</dbReference>
<evidence type="ECO:0000256" key="5">
    <source>
        <dbReference type="SAM" id="MobiDB-lite"/>
    </source>
</evidence>
<reference evidence="8 9" key="1">
    <citation type="journal article" date="2011" name="Proc. Natl. Acad. Sci. U.S.A.">
        <title>Niche of harmful alga Aureococcus anophagefferens revealed through ecogenomics.</title>
        <authorList>
            <person name="Gobler C.J."/>
            <person name="Berry D.L."/>
            <person name="Dyhrman S.T."/>
            <person name="Wilhelm S.W."/>
            <person name="Salamov A."/>
            <person name="Lobanov A.V."/>
            <person name="Zhang Y."/>
            <person name="Collier J.L."/>
            <person name="Wurch L.L."/>
            <person name="Kustka A.B."/>
            <person name="Dill B.D."/>
            <person name="Shah M."/>
            <person name="VerBerkmoes N.C."/>
            <person name="Kuo A."/>
            <person name="Terry A."/>
            <person name="Pangilinan J."/>
            <person name="Lindquist E.A."/>
            <person name="Lucas S."/>
            <person name="Paulsen I.T."/>
            <person name="Hattenrath-Lehmann T.K."/>
            <person name="Talmage S.C."/>
            <person name="Walker E.A."/>
            <person name="Koch F."/>
            <person name="Burson A.M."/>
            <person name="Marcoval M.A."/>
            <person name="Tang Y.Z."/>
            <person name="Lecleir G.R."/>
            <person name="Coyne K.J."/>
            <person name="Berg G.M."/>
            <person name="Bertrand E.M."/>
            <person name="Saito M.A."/>
            <person name="Gladyshev V.N."/>
            <person name="Grigoriev I.V."/>
        </authorList>
    </citation>
    <scope>NUCLEOTIDE SEQUENCE [LARGE SCALE GENOMIC DNA]</scope>
    <source>
        <strain evidence="9">CCMP 1984</strain>
    </source>
</reference>
<feature type="domain" description="Amino acid transporter transmembrane" evidence="7">
    <location>
        <begin position="116"/>
        <end position="565"/>
    </location>
</feature>
<evidence type="ECO:0000313" key="8">
    <source>
        <dbReference type="EMBL" id="EGB04904.1"/>
    </source>
</evidence>
<dbReference type="Pfam" id="PF01490">
    <property type="entry name" value="Aa_trans"/>
    <property type="match status" value="1"/>
</dbReference>
<keyword evidence="9" id="KW-1185">Reference proteome</keyword>
<feature type="transmembrane region" description="Helical" evidence="6">
    <location>
        <begin position="381"/>
        <end position="402"/>
    </location>
</feature>
<feature type="transmembrane region" description="Helical" evidence="6">
    <location>
        <begin position="191"/>
        <end position="213"/>
    </location>
</feature>
<gene>
    <name evidence="8" type="primary">AOT11</name>
    <name evidence="8" type="ORF">AURANDRAFT_66860</name>
</gene>
<dbReference type="eggNOG" id="KOG1304">
    <property type="taxonomic scope" value="Eukaryota"/>
</dbReference>
<evidence type="ECO:0000256" key="2">
    <source>
        <dbReference type="ARBA" id="ARBA00022692"/>
    </source>
</evidence>
<feature type="transmembrane region" description="Helical" evidence="6">
    <location>
        <begin position="341"/>
        <end position="361"/>
    </location>
</feature>
<dbReference type="GeneID" id="20225981"/>